<dbReference type="RefSeq" id="WP_381829088.1">
    <property type="nucleotide sequence ID" value="NZ_JBHTCF010000003.1"/>
</dbReference>
<evidence type="ECO:0000313" key="2">
    <source>
        <dbReference type="EMBL" id="MFC7304561.1"/>
    </source>
</evidence>
<accession>A0ABW2JGM0</accession>
<reference evidence="3" key="1">
    <citation type="journal article" date="2019" name="Int. J. Syst. Evol. Microbiol.">
        <title>The Global Catalogue of Microorganisms (GCM) 10K type strain sequencing project: providing services to taxonomists for standard genome sequencing and annotation.</title>
        <authorList>
            <consortium name="The Broad Institute Genomics Platform"/>
            <consortium name="The Broad Institute Genome Sequencing Center for Infectious Disease"/>
            <person name="Wu L."/>
            <person name="Ma J."/>
        </authorList>
    </citation>
    <scope>NUCLEOTIDE SEQUENCE [LARGE SCALE GENOMIC DNA]</scope>
    <source>
        <strain evidence="3">SYNS20</strain>
    </source>
</reference>
<dbReference type="EMBL" id="JBHTCF010000003">
    <property type="protein sequence ID" value="MFC7304561.1"/>
    <property type="molecule type" value="Genomic_DNA"/>
</dbReference>
<feature type="compositionally biased region" description="Basic and acidic residues" evidence="1">
    <location>
        <begin position="474"/>
        <end position="489"/>
    </location>
</feature>
<feature type="compositionally biased region" description="Acidic residues" evidence="1">
    <location>
        <begin position="490"/>
        <end position="527"/>
    </location>
</feature>
<protein>
    <submittedName>
        <fullName evidence="2">Uncharacterized protein</fullName>
    </submittedName>
</protein>
<evidence type="ECO:0000313" key="3">
    <source>
        <dbReference type="Proteomes" id="UP001596523"/>
    </source>
</evidence>
<evidence type="ECO:0000256" key="1">
    <source>
        <dbReference type="SAM" id="MobiDB-lite"/>
    </source>
</evidence>
<feature type="region of interest" description="Disordered" evidence="1">
    <location>
        <begin position="545"/>
        <end position="568"/>
    </location>
</feature>
<proteinExistence type="predicted"/>
<gene>
    <name evidence="2" type="ORF">ACFQVC_10085</name>
</gene>
<keyword evidence="3" id="KW-1185">Reference proteome</keyword>
<feature type="region of interest" description="Disordered" evidence="1">
    <location>
        <begin position="470"/>
        <end position="531"/>
    </location>
</feature>
<organism evidence="2 3">
    <name type="scientific">Streptomyces monticola</name>
    <dbReference type="NCBI Taxonomy" id="2666263"/>
    <lineage>
        <taxon>Bacteria</taxon>
        <taxon>Bacillati</taxon>
        <taxon>Actinomycetota</taxon>
        <taxon>Actinomycetes</taxon>
        <taxon>Kitasatosporales</taxon>
        <taxon>Streptomycetaceae</taxon>
        <taxon>Streptomyces</taxon>
    </lineage>
</organism>
<feature type="compositionally biased region" description="Basic and acidic residues" evidence="1">
    <location>
        <begin position="545"/>
        <end position="560"/>
    </location>
</feature>
<comment type="caution">
    <text evidence="2">The sequence shown here is derived from an EMBL/GenBank/DDBJ whole genome shotgun (WGS) entry which is preliminary data.</text>
</comment>
<dbReference type="Proteomes" id="UP001596523">
    <property type="component" value="Unassembled WGS sequence"/>
</dbReference>
<name>A0ABW2JGM0_9ACTN</name>
<sequence>MDAYLAGKDAPEGTPAHCLYIWIESLHDRMDLMVAQFTGGDWEHDYSLDSLRQLEEDLAELYATGDDTDAAALFMECLAGYLGEVLLAEGGGRWVWDESAGVAGLPAVEPDPVLGLESIVPLLLVGQAVYEKTENIFATVALRLRKAVTERRSEHRGWKPERVPTPWVRFDDLEESGVRWKLWPNERFHDYCTWWADRAGGGRERWDFGPDSLDALEELLRERLQTVQAYDKVATRRFWTVAAWYVGEYVVRRKDAYWQYRAPNPAAPPGTWYAEDSYWTGSVFVAQRLRYNGHAEHPAEMLRAVLEGESLRAVVDRFPDPVGRSGRRRRRRSGEPWPEVLWPLAAPAHLPPPLTPQQRDELAEELRELEADPALKDPELHDNPRLHAWLADRREAFADWAERADPAAGSAAAWDFSPESLDRLEALVRARFATGEEMEAAQDDWFLAGAAWYLGEVQVIHCGARWQLNPEPYDETRRDEPEVVEPGRDEDSEDGEEGGEYGDGEYGDDFDHDDYEYDEDEYDDDADGYGHVCVPAEHLRDLITRNDPGERLRDVLDGYRRGPVSDSG</sequence>